<keyword evidence="3" id="KW-1185">Reference proteome</keyword>
<accession>A0AAV3PE00</accession>
<proteinExistence type="predicted"/>
<evidence type="ECO:0000313" key="2">
    <source>
        <dbReference type="EMBL" id="GAA0148926.1"/>
    </source>
</evidence>
<evidence type="ECO:0000259" key="1">
    <source>
        <dbReference type="PROSITE" id="PS50879"/>
    </source>
</evidence>
<dbReference type="EMBL" id="BAABME010017140">
    <property type="protein sequence ID" value="GAA0148926.1"/>
    <property type="molecule type" value="Genomic_DNA"/>
</dbReference>
<dbReference type="SUPFAM" id="SSF53098">
    <property type="entry name" value="Ribonuclease H-like"/>
    <property type="match status" value="1"/>
</dbReference>
<gene>
    <name evidence="2" type="ORF">LIER_36827</name>
</gene>
<sequence length="225" mass="25854">MARRMSGGPKLIHISSKRSEFALLSEVVTSIQRRVHMGRRVCPGLRRIERLPKDPKDIDPTRRKRRTPTLVGCDKWGSEQCAQCTTRNPQEEQEYIHELPEQPQWTLSVDEASNPKGSEAEILIQGPEGLQFEYALRFSFETTNKEAEYKAMVTGLMLAQCLSITRMVVRGDSNLVIEQIKGDCGIKRESLQKYYAKATSLTKKFDYFVFEHIPRQENEHADHLS</sequence>
<dbReference type="CDD" id="cd09279">
    <property type="entry name" value="RNase_HI_like"/>
    <property type="match status" value="1"/>
</dbReference>
<dbReference type="AlphaFoldDB" id="A0AAV3PE00"/>
<dbReference type="PANTHER" id="PTHR48475">
    <property type="entry name" value="RIBONUCLEASE H"/>
    <property type="match status" value="1"/>
</dbReference>
<dbReference type="InterPro" id="IPR036397">
    <property type="entry name" value="RNaseH_sf"/>
</dbReference>
<dbReference type="Pfam" id="PF13456">
    <property type="entry name" value="RVT_3"/>
    <property type="match status" value="1"/>
</dbReference>
<dbReference type="GO" id="GO:0004523">
    <property type="term" value="F:RNA-DNA hybrid ribonuclease activity"/>
    <property type="evidence" value="ECO:0007669"/>
    <property type="project" value="InterPro"/>
</dbReference>
<evidence type="ECO:0000313" key="3">
    <source>
        <dbReference type="Proteomes" id="UP001454036"/>
    </source>
</evidence>
<comment type="caution">
    <text evidence="2">The sequence shown here is derived from an EMBL/GenBank/DDBJ whole genome shotgun (WGS) entry which is preliminary data.</text>
</comment>
<dbReference type="InterPro" id="IPR012337">
    <property type="entry name" value="RNaseH-like_sf"/>
</dbReference>
<dbReference type="PROSITE" id="PS50879">
    <property type="entry name" value="RNASE_H_1"/>
    <property type="match status" value="1"/>
</dbReference>
<name>A0AAV3PE00_LITER</name>
<reference evidence="2 3" key="1">
    <citation type="submission" date="2024-01" db="EMBL/GenBank/DDBJ databases">
        <title>The complete chloroplast genome sequence of Lithospermum erythrorhizon: insights into the phylogenetic relationship among Boraginaceae species and the maternal lineages of purple gromwells.</title>
        <authorList>
            <person name="Okada T."/>
            <person name="Watanabe K."/>
        </authorList>
    </citation>
    <scope>NUCLEOTIDE SEQUENCE [LARGE SCALE GENOMIC DNA]</scope>
</reference>
<dbReference type="InterPro" id="IPR002156">
    <property type="entry name" value="RNaseH_domain"/>
</dbReference>
<dbReference type="Proteomes" id="UP001454036">
    <property type="component" value="Unassembled WGS sequence"/>
</dbReference>
<organism evidence="2 3">
    <name type="scientific">Lithospermum erythrorhizon</name>
    <name type="common">Purple gromwell</name>
    <name type="synonym">Lithospermum officinale var. erythrorhizon</name>
    <dbReference type="NCBI Taxonomy" id="34254"/>
    <lineage>
        <taxon>Eukaryota</taxon>
        <taxon>Viridiplantae</taxon>
        <taxon>Streptophyta</taxon>
        <taxon>Embryophyta</taxon>
        <taxon>Tracheophyta</taxon>
        <taxon>Spermatophyta</taxon>
        <taxon>Magnoliopsida</taxon>
        <taxon>eudicotyledons</taxon>
        <taxon>Gunneridae</taxon>
        <taxon>Pentapetalae</taxon>
        <taxon>asterids</taxon>
        <taxon>lamiids</taxon>
        <taxon>Boraginales</taxon>
        <taxon>Boraginaceae</taxon>
        <taxon>Boraginoideae</taxon>
        <taxon>Lithospermeae</taxon>
        <taxon>Lithospermum</taxon>
    </lineage>
</organism>
<dbReference type="Gene3D" id="3.30.420.10">
    <property type="entry name" value="Ribonuclease H-like superfamily/Ribonuclease H"/>
    <property type="match status" value="1"/>
</dbReference>
<protein>
    <recommendedName>
        <fullName evidence="1">RNase H type-1 domain-containing protein</fullName>
    </recommendedName>
</protein>
<dbReference type="PANTHER" id="PTHR48475:SF1">
    <property type="entry name" value="RNASE H TYPE-1 DOMAIN-CONTAINING PROTEIN"/>
    <property type="match status" value="1"/>
</dbReference>
<feature type="domain" description="RNase H type-1" evidence="1">
    <location>
        <begin position="101"/>
        <end position="225"/>
    </location>
</feature>
<dbReference type="GO" id="GO:0003676">
    <property type="term" value="F:nucleic acid binding"/>
    <property type="evidence" value="ECO:0007669"/>
    <property type="project" value="InterPro"/>
</dbReference>